<proteinExistence type="predicted"/>
<dbReference type="AlphaFoldDB" id="A0AAP0G034"/>
<comment type="caution">
    <text evidence="2">The sequence shown here is derived from an EMBL/GenBank/DDBJ whole genome shotgun (WGS) entry which is preliminary data.</text>
</comment>
<name>A0AAP0G034_9ASPA</name>
<accession>A0AAP0G034</accession>
<dbReference type="EMBL" id="JBBWWQ010000015">
    <property type="protein sequence ID" value="KAK8928917.1"/>
    <property type="molecule type" value="Genomic_DNA"/>
</dbReference>
<evidence type="ECO:0000313" key="3">
    <source>
        <dbReference type="Proteomes" id="UP001418222"/>
    </source>
</evidence>
<sequence length="288" mass="32253">MQGFTTVGVVDGKGRARKLPVRADIRRTLCFPGDATLMVAHLKKDIVAFVESSQHADSKESVKATANESYGWSDLSISGPISPLAVEDSHHHHFRAVESIFDRRSTHVADIHCHADERFFSLGQSGKRLVWEASLSSLKSKRVRGSHVPNDSVSSDQNCSPLHDERNYACFNEHTMNAPGCCPLLKEFSNSIAQDSKLKALFEEERSTQQSTDRGIKGSCPRIMFMNIADDEKKSRLTKCGQYGHLFATCRRNNPLRSNLIEQEGDVVENLEEDEKEFREEVAEGEDD</sequence>
<evidence type="ECO:0000256" key="1">
    <source>
        <dbReference type="SAM" id="MobiDB-lite"/>
    </source>
</evidence>
<gene>
    <name evidence="2" type="ORF">KSP39_PZI017565</name>
</gene>
<evidence type="ECO:0000313" key="2">
    <source>
        <dbReference type="EMBL" id="KAK8928917.1"/>
    </source>
</evidence>
<keyword evidence="3" id="KW-1185">Reference proteome</keyword>
<reference evidence="2 3" key="1">
    <citation type="journal article" date="2022" name="Nat. Plants">
        <title>Genomes of leafy and leafless Platanthera orchids illuminate the evolution of mycoheterotrophy.</title>
        <authorList>
            <person name="Li M.H."/>
            <person name="Liu K.W."/>
            <person name="Li Z."/>
            <person name="Lu H.C."/>
            <person name="Ye Q.L."/>
            <person name="Zhang D."/>
            <person name="Wang J.Y."/>
            <person name="Li Y.F."/>
            <person name="Zhong Z.M."/>
            <person name="Liu X."/>
            <person name="Yu X."/>
            <person name="Liu D.K."/>
            <person name="Tu X.D."/>
            <person name="Liu B."/>
            <person name="Hao Y."/>
            <person name="Liao X.Y."/>
            <person name="Jiang Y.T."/>
            <person name="Sun W.H."/>
            <person name="Chen J."/>
            <person name="Chen Y.Q."/>
            <person name="Ai Y."/>
            <person name="Zhai J.W."/>
            <person name="Wu S.S."/>
            <person name="Zhou Z."/>
            <person name="Hsiao Y.Y."/>
            <person name="Wu W.L."/>
            <person name="Chen Y.Y."/>
            <person name="Lin Y.F."/>
            <person name="Hsu J.L."/>
            <person name="Li C.Y."/>
            <person name="Wang Z.W."/>
            <person name="Zhao X."/>
            <person name="Zhong W.Y."/>
            <person name="Ma X.K."/>
            <person name="Ma L."/>
            <person name="Huang J."/>
            <person name="Chen G.Z."/>
            <person name="Huang M.Z."/>
            <person name="Huang L."/>
            <person name="Peng D.H."/>
            <person name="Luo Y.B."/>
            <person name="Zou S.Q."/>
            <person name="Chen S.P."/>
            <person name="Lan S."/>
            <person name="Tsai W.C."/>
            <person name="Van de Peer Y."/>
            <person name="Liu Z.J."/>
        </authorList>
    </citation>
    <scope>NUCLEOTIDE SEQUENCE [LARGE SCALE GENOMIC DNA]</scope>
    <source>
        <strain evidence="2">Lor287</strain>
    </source>
</reference>
<dbReference type="Proteomes" id="UP001418222">
    <property type="component" value="Unassembled WGS sequence"/>
</dbReference>
<protein>
    <submittedName>
        <fullName evidence="2">Uncharacterized protein</fullName>
    </submittedName>
</protein>
<feature type="region of interest" description="Disordered" evidence="1">
    <location>
        <begin position="268"/>
        <end position="288"/>
    </location>
</feature>
<organism evidence="2 3">
    <name type="scientific">Platanthera zijinensis</name>
    <dbReference type="NCBI Taxonomy" id="2320716"/>
    <lineage>
        <taxon>Eukaryota</taxon>
        <taxon>Viridiplantae</taxon>
        <taxon>Streptophyta</taxon>
        <taxon>Embryophyta</taxon>
        <taxon>Tracheophyta</taxon>
        <taxon>Spermatophyta</taxon>
        <taxon>Magnoliopsida</taxon>
        <taxon>Liliopsida</taxon>
        <taxon>Asparagales</taxon>
        <taxon>Orchidaceae</taxon>
        <taxon>Orchidoideae</taxon>
        <taxon>Orchideae</taxon>
        <taxon>Orchidinae</taxon>
        <taxon>Platanthera</taxon>
    </lineage>
</organism>